<comment type="caution">
    <text evidence="1">The sequence shown here is derived from an EMBL/GenBank/DDBJ whole genome shotgun (WGS) entry which is preliminary data.</text>
</comment>
<dbReference type="Pfam" id="PF07366">
    <property type="entry name" value="SnoaL"/>
    <property type="match status" value="1"/>
</dbReference>
<keyword evidence="2" id="KW-1185">Reference proteome</keyword>
<dbReference type="Proteomes" id="UP000586042">
    <property type="component" value="Unassembled WGS sequence"/>
</dbReference>
<proteinExistence type="predicted"/>
<evidence type="ECO:0000313" key="2">
    <source>
        <dbReference type="Proteomes" id="UP000586042"/>
    </source>
</evidence>
<protein>
    <submittedName>
        <fullName evidence="1">Ester cyclase</fullName>
    </submittedName>
</protein>
<organism evidence="1 2">
    <name type="scientific">Nonomuraea montanisoli</name>
    <dbReference type="NCBI Taxonomy" id="2741721"/>
    <lineage>
        <taxon>Bacteria</taxon>
        <taxon>Bacillati</taxon>
        <taxon>Actinomycetota</taxon>
        <taxon>Actinomycetes</taxon>
        <taxon>Streptosporangiales</taxon>
        <taxon>Streptosporangiaceae</taxon>
        <taxon>Nonomuraea</taxon>
    </lineage>
</organism>
<gene>
    <name evidence="1" type="ORF">HTZ77_21055</name>
</gene>
<dbReference type="AlphaFoldDB" id="A0A7Y6M4U0"/>
<sequence>MPENKVIVRRFYDEVLNAGDLAVADEIVTPGFAPRGGRVTGPEALRETARHLRSAVPDLRFDIEDMIGEGDRVATRWTLRGTHEGDFFGLPATGRPLEVRACVIFRLEDGKVAEIRPVIDSGSLPAGRP</sequence>
<dbReference type="SUPFAM" id="SSF54427">
    <property type="entry name" value="NTF2-like"/>
    <property type="match status" value="1"/>
</dbReference>
<dbReference type="EMBL" id="JABWGN010000008">
    <property type="protein sequence ID" value="NUW33901.1"/>
    <property type="molecule type" value="Genomic_DNA"/>
</dbReference>
<dbReference type="InterPro" id="IPR032710">
    <property type="entry name" value="NTF2-like_dom_sf"/>
</dbReference>
<dbReference type="InterPro" id="IPR009959">
    <property type="entry name" value="Cyclase_SnoaL-like"/>
</dbReference>
<reference evidence="1 2" key="1">
    <citation type="submission" date="2020-06" db="EMBL/GenBank/DDBJ databases">
        <title>Nonomuraea sp. SMC257, a novel actinomycete isolated from soil.</title>
        <authorList>
            <person name="Chanama M."/>
        </authorList>
    </citation>
    <scope>NUCLEOTIDE SEQUENCE [LARGE SCALE GENOMIC DNA]</scope>
    <source>
        <strain evidence="1 2">SMC257</strain>
    </source>
</reference>
<evidence type="ECO:0000313" key="1">
    <source>
        <dbReference type="EMBL" id="NUW33901.1"/>
    </source>
</evidence>
<dbReference type="RefSeq" id="WP_175591364.1">
    <property type="nucleotide sequence ID" value="NZ_JABWGN010000008.1"/>
</dbReference>
<name>A0A7Y6M4U0_9ACTN</name>
<dbReference type="PANTHER" id="PTHR38436:SF1">
    <property type="entry name" value="ESTER CYCLASE"/>
    <property type="match status" value="1"/>
</dbReference>
<dbReference type="GO" id="GO:0030638">
    <property type="term" value="P:polyketide metabolic process"/>
    <property type="evidence" value="ECO:0007669"/>
    <property type="project" value="InterPro"/>
</dbReference>
<dbReference type="PANTHER" id="PTHR38436">
    <property type="entry name" value="POLYKETIDE CYCLASE SNOAL-LIKE DOMAIN"/>
    <property type="match status" value="1"/>
</dbReference>
<accession>A0A7Y6M4U0</accession>
<dbReference type="Gene3D" id="3.10.450.50">
    <property type="match status" value="1"/>
</dbReference>